<organism evidence="2 3">
    <name type="scientific">Pseudomonas triclosanedens</name>
    <dbReference type="NCBI Taxonomy" id="2961893"/>
    <lineage>
        <taxon>Bacteria</taxon>
        <taxon>Pseudomonadati</taxon>
        <taxon>Pseudomonadota</taxon>
        <taxon>Gammaproteobacteria</taxon>
        <taxon>Pseudomonadales</taxon>
        <taxon>Pseudomonadaceae</taxon>
        <taxon>Pseudomonas</taxon>
    </lineage>
</organism>
<protein>
    <submittedName>
        <fullName evidence="2">PsiF family protein</fullName>
    </submittedName>
</protein>
<evidence type="ECO:0000313" key="3">
    <source>
        <dbReference type="Proteomes" id="UP001163624"/>
    </source>
</evidence>
<evidence type="ECO:0000313" key="2">
    <source>
        <dbReference type="EMBL" id="WAI50831.1"/>
    </source>
</evidence>
<dbReference type="Proteomes" id="UP001163624">
    <property type="component" value="Chromosome"/>
</dbReference>
<sequence>MTIVRIPLLALALLFSVQGFAATAQQDKMKTCNADATAKALKGDERKAFMSTCLKAGSDTKAMTPQQEKMKTCNAAATTKELKGDERKAFMSNCLKK</sequence>
<name>A0ABY7A2R2_9PSED</name>
<keyword evidence="1" id="KW-0732">Signal</keyword>
<gene>
    <name evidence="2" type="ORF">OU419_06130</name>
</gene>
<dbReference type="Pfam" id="PF07769">
    <property type="entry name" value="PsiF_repeat"/>
    <property type="match status" value="2"/>
</dbReference>
<proteinExistence type="predicted"/>
<accession>A0ABY7A2R2</accession>
<keyword evidence="3" id="KW-1185">Reference proteome</keyword>
<dbReference type="InterPro" id="IPR011690">
    <property type="entry name" value="P_starv_induced_PsiF"/>
</dbReference>
<dbReference type="EMBL" id="CP113432">
    <property type="protein sequence ID" value="WAI50831.1"/>
    <property type="molecule type" value="Genomic_DNA"/>
</dbReference>
<dbReference type="RefSeq" id="WP_254471785.1">
    <property type="nucleotide sequence ID" value="NZ_CP113432.1"/>
</dbReference>
<evidence type="ECO:0000256" key="1">
    <source>
        <dbReference type="SAM" id="SignalP"/>
    </source>
</evidence>
<feature type="chain" id="PRO_5045543841" evidence="1">
    <location>
        <begin position="22"/>
        <end position="97"/>
    </location>
</feature>
<reference evidence="2" key="1">
    <citation type="submission" date="2022-11" db="EMBL/GenBank/DDBJ databases">
        <title>Pseudomonas triclosanedens sp. nov., a triclosan degrader isolated from activated sludge.</title>
        <authorList>
            <person name="Yin Y."/>
            <person name="Lu Z."/>
        </authorList>
    </citation>
    <scope>NUCLEOTIDE SEQUENCE</scope>
    <source>
        <strain evidence="2">ZM23</strain>
    </source>
</reference>
<feature type="signal peptide" evidence="1">
    <location>
        <begin position="1"/>
        <end position="21"/>
    </location>
</feature>